<evidence type="ECO:0000313" key="2">
    <source>
        <dbReference type="Proteomes" id="UP000321129"/>
    </source>
</evidence>
<evidence type="ECO:0000313" key="1">
    <source>
        <dbReference type="EMBL" id="TXC68263.1"/>
    </source>
</evidence>
<name>A0A5C6U5R6_9SPHN</name>
<organism evidence="1 2">
    <name type="scientific">Flavisphingopyxis soli</name>
    <dbReference type="NCBI Taxonomy" id="2601267"/>
    <lineage>
        <taxon>Bacteria</taxon>
        <taxon>Pseudomonadati</taxon>
        <taxon>Pseudomonadota</taxon>
        <taxon>Alphaproteobacteria</taxon>
        <taxon>Sphingomonadales</taxon>
        <taxon>Sphingopyxidaceae</taxon>
        <taxon>Flavisphingopyxis</taxon>
    </lineage>
</organism>
<protein>
    <submittedName>
        <fullName evidence="1">Uncharacterized protein</fullName>
    </submittedName>
</protein>
<accession>A0A5C6U5R6</accession>
<sequence length="66" mass="6978">MTDGVPHLFAAITSILEDMHGLAIEGQRLDNAPDMQRVLVSQMRMAIAAVDCTAGEITQQIGNGPG</sequence>
<gene>
    <name evidence="1" type="ORF">FSZ31_11295</name>
</gene>
<dbReference type="AlphaFoldDB" id="A0A5C6U5R6"/>
<proteinExistence type="predicted"/>
<comment type="caution">
    <text evidence="1">The sequence shown here is derived from an EMBL/GenBank/DDBJ whole genome shotgun (WGS) entry which is preliminary data.</text>
</comment>
<dbReference type="RefSeq" id="WP_147123497.1">
    <property type="nucleotide sequence ID" value="NZ_VOPY01000003.1"/>
</dbReference>
<dbReference type="OrthoDB" id="7433562at2"/>
<dbReference type="Proteomes" id="UP000321129">
    <property type="component" value="Unassembled WGS sequence"/>
</dbReference>
<keyword evidence="2" id="KW-1185">Reference proteome</keyword>
<dbReference type="EMBL" id="VOPY01000003">
    <property type="protein sequence ID" value="TXC68263.1"/>
    <property type="molecule type" value="Genomic_DNA"/>
</dbReference>
<reference evidence="1 2" key="1">
    <citation type="submission" date="2019-08" db="EMBL/GenBank/DDBJ databases">
        <title>Sphingorhabdus soil sp. nov., isolated from arctic soil.</title>
        <authorList>
            <person name="Liu Y."/>
        </authorList>
    </citation>
    <scope>NUCLEOTIDE SEQUENCE [LARGE SCALE GENOMIC DNA]</scope>
    <source>
        <strain evidence="1 2">D-2Q-5-6</strain>
    </source>
</reference>